<gene>
    <name evidence="2" type="ORF">ECRASSUSDP1_LOCUS2033</name>
</gene>
<dbReference type="AlphaFoldDB" id="A0AAD1U8A8"/>
<evidence type="ECO:0000313" key="2">
    <source>
        <dbReference type="EMBL" id="CAI2360728.1"/>
    </source>
</evidence>
<name>A0AAD1U8A8_EUPCR</name>
<sequence>MSRLFEQFQKKNTVPKVSKVSSKSKPEEVVIAIKLKSNADKRTELDDNFVKVIEYEYAVKYLEIMGVSPSPKMIAMLLKNHPLSSCELSSGWSKTGWLADVIYIYPNKKAKQNNREEESRGFPTKSASQPELGRQQNNLASDSKIKPYKINVDKIKADPSKKEDTERAGESKKKELNMDPQYWQQKFLYPFLVKDDLETGKFRKPKEKIFMKTQPIDKNLKNEFSFDTIIDDPELKFPLNKLQKGTEGVLEELQVPLQVKIEDIILDIKKFANRFPKEYIPHLNDTQVIDKAHNFNRLDKGIQSIPVETLNEMFPNNPTLIKKFLHSMNKNVENKPRMIAKPTLTADDIIKALDEINSNKFARFTGLICHLVYWSVFGEINQVPLEDSYKKDLYIETVQVKTYFETKYAGKKKFTTLIMPLILLALRVMMEIIFKNAYPLFFSEPLNEKIGMKHINLVITKLLDPNLFCSRFSFFESDKESISLKYGQNKKGIGLSALKAKYNGRSTLMETLIPVPSEGKIRKMFNGYQPSASSQPKLPGIKKSQSVSKLQLKKKKTIATSSTSSFTEFDFEAKEQHMQKKLEEMNKKAKLFRIAVDKVNKHMKFGKLKR</sequence>
<feature type="region of interest" description="Disordered" evidence="1">
    <location>
        <begin position="110"/>
        <end position="140"/>
    </location>
</feature>
<dbReference type="EMBL" id="CAMPGE010001923">
    <property type="protein sequence ID" value="CAI2360728.1"/>
    <property type="molecule type" value="Genomic_DNA"/>
</dbReference>
<feature type="compositionally biased region" description="Low complexity" evidence="1">
    <location>
        <begin position="14"/>
        <end position="23"/>
    </location>
</feature>
<feature type="compositionally biased region" description="Polar residues" evidence="1">
    <location>
        <begin position="125"/>
        <end position="140"/>
    </location>
</feature>
<feature type="region of interest" description="Disordered" evidence="1">
    <location>
        <begin position="1"/>
        <end position="23"/>
    </location>
</feature>
<protein>
    <submittedName>
        <fullName evidence="2">Uncharacterized protein</fullName>
    </submittedName>
</protein>
<comment type="caution">
    <text evidence="2">The sequence shown here is derived from an EMBL/GenBank/DDBJ whole genome shotgun (WGS) entry which is preliminary data.</text>
</comment>
<reference evidence="2" key="1">
    <citation type="submission" date="2023-07" db="EMBL/GenBank/DDBJ databases">
        <authorList>
            <consortium name="AG Swart"/>
            <person name="Singh M."/>
            <person name="Singh A."/>
            <person name="Seah K."/>
            <person name="Emmerich C."/>
        </authorList>
    </citation>
    <scope>NUCLEOTIDE SEQUENCE</scope>
    <source>
        <strain evidence="2">DP1</strain>
    </source>
</reference>
<dbReference type="Proteomes" id="UP001295684">
    <property type="component" value="Unassembled WGS sequence"/>
</dbReference>
<feature type="region of interest" description="Disordered" evidence="1">
    <location>
        <begin position="156"/>
        <end position="176"/>
    </location>
</feature>
<evidence type="ECO:0000313" key="3">
    <source>
        <dbReference type="Proteomes" id="UP001295684"/>
    </source>
</evidence>
<accession>A0AAD1U8A8</accession>
<evidence type="ECO:0000256" key="1">
    <source>
        <dbReference type="SAM" id="MobiDB-lite"/>
    </source>
</evidence>
<proteinExistence type="predicted"/>
<organism evidence="2 3">
    <name type="scientific">Euplotes crassus</name>
    <dbReference type="NCBI Taxonomy" id="5936"/>
    <lineage>
        <taxon>Eukaryota</taxon>
        <taxon>Sar</taxon>
        <taxon>Alveolata</taxon>
        <taxon>Ciliophora</taxon>
        <taxon>Intramacronucleata</taxon>
        <taxon>Spirotrichea</taxon>
        <taxon>Hypotrichia</taxon>
        <taxon>Euplotida</taxon>
        <taxon>Euplotidae</taxon>
        <taxon>Moneuplotes</taxon>
    </lineage>
</organism>
<keyword evidence="3" id="KW-1185">Reference proteome</keyword>